<accession>A0ABP1PJE6</accession>
<dbReference type="Pfam" id="PF00194">
    <property type="entry name" value="Carb_anhydrase"/>
    <property type="match status" value="1"/>
</dbReference>
<dbReference type="SUPFAM" id="SSF51069">
    <property type="entry name" value="Carbonic anhydrase"/>
    <property type="match status" value="1"/>
</dbReference>
<dbReference type="PROSITE" id="PS00162">
    <property type="entry name" value="ALPHA_CA_1"/>
    <property type="match status" value="1"/>
</dbReference>
<feature type="domain" description="Alpha-carbonic anhydrase" evidence="7">
    <location>
        <begin position="42"/>
        <end position="302"/>
    </location>
</feature>
<keyword evidence="4" id="KW-0456">Lyase</keyword>
<evidence type="ECO:0000313" key="8">
    <source>
        <dbReference type="EMBL" id="CAL8069251.1"/>
    </source>
</evidence>
<evidence type="ECO:0000256" key="3">
    <source>
        <dbReference type="ARBA" id="ARBA00022833"/>
    </source>
</evidence>
<evidence type="ECO:0000313" key="9">
    <source>
        <dbReference type="Proteomes" id="UP001642540"/>
    </source>
</evidence>
<dbReference type="PANTHER" id="PTHR18952">
    <property type="entry name" value="CARBONIC ANHYDRASE"/>
    <property type="match status" value="1"/>
</dbReference>
<dbReference type="Gene3D" id="3.10.200.10">
    <property type="entry name" value="Alpha carbonic anhydrase"/>
    <property type="match status" value="1"/>
</dbReference>
<keyword evidence="6" id="KW-0472">Membrane</keyword>
<feature type="signal peptide" evidence="4">
    <location>
        <begin position="1"/>
        <end position="33"/>
    </location>
</feature>
<dbReference type="PANTHER" id="PTHR18952:SF270">
    <property type="entry name" value="CARBONIC ANHYDRASE"/>
    <property type="match status" value="1"/>
</dbReference>
<dbReference type="InterPro" id="IPR018338">
    <property type="entry name" value="Carbonic_anhydrase_a-class_CS"/>
</dbReference>
<dbReference type="CDD" id="cd00326">
    <property type="entry name" value="alpha_CA"/>
    <property type="match status" value="1"/>
</dbReference>
<evidence type="ECO:0000259" key="7">
    <source>
        <dbReference type="PROSITE" id="PS51144"/>
    </source>
</evidence>
<dbReference type="PROSITE" id="PS51144">
    <property type="entry name" value="ALPHA_CA_2"/>
    <property type="match status" value="1"/>
</dbReference>
<gene>
    <name evidence="8" type="ORF">ODALV1_LOCUS673</name>
</gene>
<feature type="region of interest" description="Disordered" evidence="5">
    <location>
        <begin position="333"/>
        <end position="352"/>
    </location>
</feature>
<keyword evidence="4" id="KW-0732">Signal</keyword>
<comment type="catalytic activity">
    <reaction evidence="4">
        <text>hydrogencarbonate + H(+) = CO2 + H2O</text>
        <dbReference type="Rhea" id="RHEA:10748"/>
        <dbReference type="ChEBI" id="CHEBI:15377"/>
        <dbReference type="ChEBI" id="CHEBI:15378"/>
        <dbReference type="ChEBI" id="CHEBI:16526"/>
        <dbReference type="ChEBI" id="CHEBI:17544"/>
        <dbReference type="EC" id="4.2.1.1"/>
    </reaction>
</comment>
<dbReference type="SMART" id="SM01057">
    <property type="entry name" value="Carb_anhydrase"/>
    <property type="match status" value="1"/>
</dbReference>
<keyword evidence="6" id="KW-0812">Transmembrane</keyword>
<comment type="cofactor">
    <cofactor evidence="4">
        <name>Zn(2+)</name>
        <dbReference type="ChEBI" id="CHEBI:29105"/>
    </cofactor>
</comment>
<evidence type="ECO:0000256" key="2">
    <source>
        <dbReference type="ARBA" id="ARBA00022723"/>
    </source>
</evidence>
<evidence type="ECO:0000256" key="6">
    <source>
        <dbReference type="SAM" id="Phobius"/>
    </source>
</evidence>
<organism evidence="8 9">
    <name type="scientific">Orchesella dallaii</name>
    <dbReference type="NCBI Taxonomy" id="48710"/>
    <lineage>
        <taxon>Eukaryota</taxon>
        <taxon>Metazoa</taxon>
        <taxon>Ecdysozoa</taxon>
        <taxon>Arthropoda</taxon>
        <taxon>Hexapoda</taxon>
        <taxon>Collembola</taxon>
        <taxon>Entomobryomorpha</taxon>
        <taxon>Entomobryoidea</taxon>
        <taxon>Orchesellidae</taxon>
        <taxon>Orchesellinae</taxon>
        <taxon>Orchesella</taxon>
    </lineage>
</organism>
<reference evidence="8 9" key="1">
    <citation type="submission" date="2024-08" db="EMBL/GenBank/DDBJ databases">
        <authorList>
            <person name="Cucini C."/>
            <person name="Frati F."/>
        </authorList>
    </citation>
    <scope>NUCLEOTIDE SEQUENCE [LARGE SCALE GENOMIC DNA]</scope>
</reference>
<dbReference type="EC" id="4.2.1.1" evidence="4"/>
<evidence type="ECO:0000256" key="4">
    <source>
        <dbReference type="RuleBase" id="RU367011"/>
    </source>
</evidence>
<comment type="function">
    <text evidence="4">Reversible hydration of carbon dioxide.</text>
</comment>
<feature type="chain" id="PRO_5044976268" description="Carbonic anhydrase" evidence="4">
    <location>
        <begin position="34"/>
        <end position="382"/>
    </location>
</feature>
<evidence type="ECO:0000256" key="1">
    <source>
        <dbReference type="ARBA" id="ARBA00010718"/>
    </source>
</evidence>
<dbReference type="Proteomes" id="UP001642540">
    <property type="component" value="Unassembled WGS sequence"/>
</dbReference>
<keyword evidence="9" id="KW-1185">Reference proteome</keyword>
<keyword evidence="6" id="KW-1133">Transmembrane helix</keyword>
<dbReference type="EMBL" id="CAXLJM020000004">
    <property type="protein sequence ID" value="CAL8069251.1"/>
    <property type="molecule type" value="Genomic_DNA"/>
</dbReference>
<comment type="similarity">
    <text evidence="1 4">Belongs to the alpha-carbonic anhydrase family.</text>
</comment>
<dbReference type="InterPro" id="IPR023561">
    <property type="entry name" value="Carbonic_anhydrase_a-class"/>
</dbReference>
<keyword evidence="3 4" id="KW-0862">Zinc</keyword>
<keyword evidence="2 4" id="KW-0479">Metal-binding</keyword>
<comment type="caution">
    <text evidence="8">The sequence shown here is derived from an EMBL/GenBank/DDBJ whole genome shotgun (WGS) entry which is preliminary data.</text>
</comment>
<evidence type="ECO:0000256" key="5">
    <source>
        <dbReference type="SAM" id="MobiDB-lite"/>
    </source>
</evidence>
<dbReference type="InterPro" id="IPR036398">
    <property type="entry name" value="CA_dom_sf"/>
</dbReference>
<proteinExistence type="inferred from homology"/>
<sequence length="382" mass="42958">MPSQGKGNRLDASAMMMRLTLPYIVFTLTFICAKNVANAAGDHWCYTEDNCDASTWGGECQTGKQQSPIDFTQKNTIQQNNQVRLRFNRKYSDIQDHFMIKNNGHTIQVQLEDDITSDLVMDGDYFKGSYRFSQLHFHWGSHPDKGSEHVVDGNGYVAELHLVHYSNDYKSLKEAVGTKNRRGLAVLGIFFQLSSEDNPALDPIVEAISKVKRQEDNLVSVQIPLNVSALLPNDLSLWRYYGSLTTPSCNEVVVWTVFKQAVPISRAQWKAFKDSADSGGRSIIDNYRPPQSTINRKVYFFNHVLRERMPDAGELDRNPPLADALYDTAQKSVNSKSSSSDDKNSQNGSNSGRSDVYNSALTGFIFLSIFLQVLITTVLKCR</sequence>
<name>A0ABP1PJE6_9HEXA</name>
<feature type="transmembrane region" description="Helical" evidence="6">
    <location>
        <begin position="356"/>
        <end position="379"/>
    </location>
</feature>
<protein>
    <recommendedName>
        <fullName evidence="4">Carbonic anhydrase</fullName>
        <ecNumber evidence="4">4.2.1.1</ecNumber>
    </recommendedName>
</protein>
<dbReference type="InterPro" id="IPR001148">
    <property type="entry name" value="CA_dom"/>
</dbReference>